<protein>
    <submittedName>
        <fullName evidence="5">FAD-dependent monooxygenase DEP4</fullName>
    </submittedName>
</protein>
<dbReference type="RefSeq" id="XP_047767741.1">
    <property type="nucleotide sequence ID" value="XM_047911911.1"/>
</dbReference>
<dbReference type="InterPro" id="IPR050346">
    <property type="entry name" value="FMO-like"/>
</dbReference>
<dbReference type="Gene3D" id="3.50.50.60">
    <property type="entry name" value="FAD/NAD(P)-binding domain"/>
    <property type="match status" value="1"/>
</dbReference>
<dbReference type="Pfam" id="PF07992">
    <property type="entry name" value="Pyr_redox_2"/>
    <property type="match status" value="1"/>
</dbReference>
<feature type="domain" description="FAD/NAD(P)-binding" evidence="4">
    <location>
        <begin position="7"/>
        <end position="203"/>
    </location>
</feature>
<gene>
    <name evidence="5" type="ORF">CLAFUR5_12763</name>
</gene>
<keyword evidence="1" id="KW-0285">Flavoprotein</keyword>
<sequence length="204" mass="22483">MTEHEHFDVVVVGAGISSLSAAKEYLQCAPKTNLLILNDNKTTGGVWSEDRTYSGLQTNNLRGTLELPDHPFGDHLGIKQMEHPTGEAVHRYLLEYAEKFKISHRVRHETKALDVQKLDGGWKLMVDNKGRQHSITADKLIVGTGLQSIPQSLRLKGNAPIFHAGLLVEARAVLGKDNDVHRVTVCGASKYGWDCVYNMASAGK</sequence>
<evidence type="ECO:0000256" key="3">
    <source>
        <dbReference type="ARBA" id="ARBA00023002"/>
    </source>
</evidence>
<reference evidence="5" key="1">
    <citation type="submission" date="2021-12" db="EMBL/GenBank/DDBJ databases">
        <authorList>
            <person name="Zaccaron A."/>
            <person name="Stergiopoulos I."/>
        </authorList>
    </citation>
    <scope>NUCLEOTIDE SEQUENCE</scope>
    <source>
        <strain evidence="5">Race5_Kim</strain>
    </source>
</reference>
<evidence type="ECO:0000313" key="5">
    <source>
        <dbReference type="EMBL" id="UJO23375.1"/>
    </source>
</evidence>
<evidence type="ECO:0000256" key="2">
    <source>
        <dbReference type="ARBA" id="ARBA00022827"/>
    </source>
</evidence>
<dbReference type="Proteomes" id="UP000756132">
    <property type="component" value="Chromosome 11"/>
</dbReference>
<keyword evidence="3" id="KW-0560">Oxidoreductase</keyword>
<dbReference type="KEGG" id="ffu:CLAFUR5_12763"/>
<dbReference type="OrthoDB" id="2915840at2759"/>
<evidence type="ECO:0000313" key="6">
    <source>
        <dbReference type="Proteomes" id="UP000756132"/>
    </source>
</evidence>
<keyword evidence="2" id="KW-0274">FAD</keyword>
<dbReference type="EMBL" id="CP090173">
    <property type="protein sequence ID" value="UJO23375.1"/>
    <property type="molecule type" value="Genomic_DNA"/>
</dbReference>
<accession>A0A9Q8PJ59</accession>
<dbReference type="SUPFAM" id="SSF51905">
    <property type="entry name" value="FAD/NAD(P)-binding domain"/>
    <property type="match status" value="1"/>
</dbReference>
<proteinExistence type="predicted"/>
<dbReference type="GO" id="GO:0004497">
    <property type="term" value="F:monooxygenase activity"/>
    <property type="evidence" value="ECO:0007669"/>
    <property type="project" value="UniProtKB-KW"/>
</dbReference>
<dbReference type="InterPro" id="IPR023753">
    <property type="entry name" value="FAD/NAD-binding_dom"/>
</dbReference>
<evidence type="ECO:0000259" key="4">
    <source>
        <dbReference type="Pfam" id="PF07992"/>
    </source>
</evidence>
<dbReference type="GeneID" id="71992641"/>
<reference evidence="5" key="2">
    <citation type="journal article" date="2022" name="Microb. Genom.">
        <title>A chromosome-scale genome assembly of the tomato pathogen Cladosporium fulvum reveals a compartmentalized genome architecture and the presence of a dispensable chromosome.</title>
        <authorList>
            <person name="Zaccaron A.Z."/>
            <person name="Chen L.H."/>
            <person name="Samaras A."/>
            <person name="Stergiopoulos I."/>
        </authorList>
    </citation>
    <scope>NUCLEOTIDE SEQUENCE</scope>
    <source>
        <strain evidence="5">Race5_Kim</strain>
    </source>
</reference>
<dbReference type="PANTHER" id="PTHR23023">
    <property type="entry name" value="DIMETHYLANILINE MONOOXYGENASE"/>
    <property type="match status" value="1"/>
</dbReference>
<name>A0A9Q8PJ59_PASFU</name>
<keyword evidence="6" id="KW-1185">Reference proteome</keyword>
<organism evidence="5 6">
    <name type="scientific">Passalora fulva</name>
    <name type="common">Tomato leaf mold</name>
    <name type="synonym">Cladosporium fulvum</name>
    <dbReference type="NCBI Taxonomy" id="5499"/>
    <lineage>
        <taxon>Eukaryota</taxon>
        <taxon>Fungi</taxon>
        <taxon>Dikarya</taxon>
        <taxon>Ascomycota</taxon>
        <taxon>Pezizomycotina</taxon>
        <taxon>Dothideomycetes</taxon>
        <taxon>Dothideomycetidae</taxon>
        <taxon>Mycosphaerellales</taxon>
        <taxon>Mycosphaerellaceae</taxon>
        <taxon>Fulvia</taxon>
    </lineage>
</organism>
<evidence type="ECO:0000256" key="1">
    <source>
        <dbReference type="ARBA" id="ARBA00022630"/>
    </source>
</evidence>
<dbReference type="InterPro" id="IPR036188">
    <property type="entry name" value="FAD/NAD-bd_sf"/>
</dbReference>
<keyword evidence="5" id="KW-0503">Monooxygenase</keyword>
<dbReference type="AlphaFoldDB" id="A0A9Q8PJ59"/>